<evidence type="ECO:0000313" key="6">
    <source>
        <dbReference type="EMBL" id="TFK45523.1"/>
    </source>
</evidence>
<dbReference type="InterPro" id="IPR008978">
    <property type="entry name" value="HSP20-like_chaperone"/>
</dbReference>
<evidence type="ECO:0000256" key="2">
    <source>
        <dbReference type="PROSITE-ProRule" id="PRU00285"/>
    </source>
</evidence>
<evidence type="ECO:0000256" key="3">
    <source>
        <dbReference type="RuleBase" id="RU003616"/>
    </source>
</evidence>
<dbReference type="InterPro" id="IPR002068">
    <property type="entry name" value="A-crystallin/Hsp20_dom"/>
</dbReference>
<dbReference type="EMBL" id="ML213541">
    <property type="protein sequence ID" value="TFK45523.1"/>
    <property type="molecule type" value="Genomic_DNA"/>
</dbReference>
<keyword evidence="1 6" id="KW-0346">Stress response</keyword>
<keyword evidence="7" id="KW-1185">Reference proteome</keyword>
<reference evidence="6 7" key="1">
    <citation type="journal article" date="2019" name="Nat. Ecol. Evol.">
        <title>Megaphylogeny resolves global patterns of mushroom evolution.</title>
        <authorList>
            <person name="Varga T."/>
            <person name="Krizsan K."/>
            <person name="Foldi C."/>
            <person name="Dima B."/>
            <person name="Sanchez-Garcia M."/>
            <person name="Sanchez-Ramirez S."/>
            <person name="Szollosi G.J."/>
            <person name="Szarkandi J.G."/>
            <person name="Papp V."/>
            <person name="Albert L."/>
            <person name="Andreopoulos W."/>
            <person name="Angelini C."/>
            <person name="Antonin V."/>
            <person name="Barry K.W."/>
            <person name="Bougher N.L."/>
            <person name="Buchanan P."/>
            <person name="Buyck B."/>
            <person name="Bense V."/>
            <person name="Catcheside P."/>
            <person name="Chovatia M."/>
            <person name="Cooper J."/>
            <person name="Damon W."/>
            <person name="Desjardin D."/>
            <person name="Finy P."/>
            <person name="Geml J."/>
            <person name="Haridas S."/>
            <person name="Hughes K."/>
            <person name="Justo A."/>
            <person name="Karasinski D."/>
            <person name="Kautmanova I."/>
            <person name="Kiss B."/>
            <person name="Kocsube S."/>
            <person name="Kotiranta H."/>
            <person name="LaButti K.M."/>
            <person name="Lechner B.E."/>
            <person name="Liimatainen K."/>
            <person name="Lipzen A."/>
            <person name="Lukacs Z."/>
            <person name="Mihaltcheva S."/>
            <person name="Morgado L.N."/>
            <person name="Niskanen T."/>
            <person name="Noordeloos M.E."/>
            <person name="Ohm R.A."/>
            <person name="Ortiz-Santana B."/>
            <person name="Ovrebo C."/>
            <person name="Racz N."/>
            <person name="Riley R."/>
            <person name="Savchenko A."/>
            <person name="Shiryaev A."/>
            <person name="Soop K."/>
            <person name="Spirin V."/>
            <person name="Szebenyi C."/>
            <person name="Tomsovsky M."/>
            <person name="Tulloss R.E."/>
            <person name="Uehling J."/>
            <person name="Grigoriev I.V."/>
            <person name="Vagvolgyi C."/>
            <person name="Papp T."/>
            <person name="Martin F.M."/>
            <person name="Miettinen O."/>
            <person name="Hibbett D.S."/>
            <person name="Nagy L.G."/>
        </authorList>
    </citation>
    <scope>NUCLEOTIDE SEQUENCE [LARGE SCALE GENOMIC DNA]</scope>
    <source>
        <strain evidence="6 7">OMC1185</strain>
    </source>
</reference>
<dbReference type="InterPro" id="IPR007052">
    <property type="entry name" value="CS_dom"/>
</dbReference>
<evidence type="ECO:0000259" key="4">
    <source>
        <dbReference type="PROSITE" id="PS01031"/>
    </source>
</evidence>
<evidence type="ECO:0000259" key="5">
    <source>
        <dbReference type="PROSITE" id="PS51203"/>
    </source>
</evidence>
<evidence type="ECO:0000256" key="1">
    <source>
        <dbReference type="ARBA" id="ARBA00023016"/>
    </source>
</evidence>
<dbReference type="STRING" id="5364.A0A5C3MLB5"/>
<accession>A0A5C3MLB5</accession>
<proteinExistence type="inferred from homology"/>
<dbReference type="Gene3D" id="2.60.40.790">
    <property type="match status" value="1"/>
</dbReference>
<organism evidence="6 7">
    <name type="scientific">Heliocybe sulcata</name>
    <dbReference type="NCBI Taxonomy" id="5364"/>
    <lineage>
        <taxon>Eukaryota</taxon>
        <taxon>Fungi</taxon>
        <taxon>Dikarya</taxon>
        <taxon>Basidiomycota</taxon>
        <taxon>Agaricomycotina</taxon>
        <taxon>Agaricomycetes</taxon>
        <taxon>Gloeophyllales</taxon>
        <taxon>Gloeophyllaceae</taxon>
        <taxon>Heliocybe</taxon>
    </lineage>
</organism>
<protein>
    <submittedName>
        <fullName evidence="6">Small heat shock protein</fullName>
    </submittedName>
</protein>
<name>A0A5C3MLB5_9AGAM</name>
<dbReference type="InterPro" id="IPR031107">
    <property type="entry name" value="Small_HSP"/>
</dbReference>
<dbReference type="AlphaFoldDB" id="A0A5C3MLB5"/>
<dbReference type="SUPFAM" id="SSF49764">
    <property type="entry name" value="HSP20-like chaperones"/>
    <property type="match status" value="1"/>
</dbReference>
<dbReference type="Pfam" id="PF00011">
    <property type="entry name" value="HSP20"/>
    <property type="match status" value="1"/>
</dbReference>
<evidence type="ECO:0000313" key="7">
    <source>
        <dbReference type="Proteomes" id="UP000305948"/>
    </source>
</evidence>
<dbReference type="PROSITE" id="PS51203">
    <property type="entry name" value="CS"/>
    <property type="match status" value="1"/>
</dbReference>
<dbReference type="Proteomes" id="UP000305948">
    <property type="component" value="Unassembled WGS sequence"/>
</dbReference>
<sequence length="155" mass="17823">MSHFYEPVFSFSDFNRLFDEAFDTRTNGSDGRQVKRRRIDDGESRLVRPRMDLHEDEKSNLVTATFELPGLKKEDVSIDVQDDQLTVSGESKLSRERDESGYVVRERRFGKFARRLQLPRGVKAEEIKAAMEDGVLTVTFPRRSAEAAPRRIAIA</sequence>
<dbReference type="OrthoDB" id="1431247at2759"/>
<dbReference type="PANTHER" id="PTHR11527">
    <property type="entry name" value="HEAT-SHOCK PROTEIN 20 FAMILY MEMBER"/>
    <property type="match status" value="1"/>
</dbReference>
<comment type="similarity">
    <text evidence="2 3">Belongs to the small heat shock protein (HSP20) family.</text>
</comment>
<dbReference type="CDD" id="cd06464">
    <property type="entry name" value="ACD_sHsps-like"/>
    <property type="match status" value="1"/>
</dbReference>
<feature type="domain" description="CS" evidence="5">
    <location>
        <begin position="46"/>
        <end position="152"/>
    </location>
</feature>
<feature type="domain" description="SHSP" evidence="4">
    <location>
        <begin position="42"/>
        <end position="155"/>
    </location>
</feature>
<dbReference type="PROSITE" id="PS01031">
    <property type="entry name" value="SHSP"/>
    <property type="match status" value="1"/>
</dbReference>
<gene>
    <name evidence="6" type="ORF">OE88DRAFT_1688944</name>
</gene>